<dbReference type="GO" id="GO:1990281">
    <property type="term" value="C:efflux pump complex"/>
    <property type="evidence" value="ECO:0007669"/>
    <property type="project" value="TreeGrafter"/>
</dbReference>
<proteinExistence type="inferred from homology"/>
<keyword evidence="2" id="KW-1133">Transmembrane helix</keyword>
<dbReference type="AlphaFoldDB" id="A0A2T0VXT6"/>
<dbReference type="GO" id="GO:0015562">
    <property type="term" value="F:efflux transmembrane transporter activity"/>
    <property type="evidence" value="ECO:0007669"/>
    <property type="project" value="TreeGrafter"/>
</dbReference>
<keyword evidence="2" id="KW-0472">Membrane</keyword>
<sequence>MAQNSSLEDKLRSLSIDRSDTIVELATNHKSRPPRKAIPWSAITVILVLAGIAGTYFFEQKAGAVTAWVATFVQPETPQITPSDQTSTEGDVQDVSPLQAVAVAPRQREPQIVGSGHVIALHELSVGAEIEGRVQQIAVETGQQVRKGDILVRLDDSNARLSHDVARANQAVAKAQLDQAIAAAAQAAAPVVRLRPLVERGAASPAQLEDAELSQMQLEQSVEVARRQFTLAKLQTEQASAVLTLHTIRAPFDAVVVDPAVVPGQLIAQMGQGAPDDTVLLTLVDTSSLFVDVDVAERNVAQVQVDTLAEVRLDAFADRHLNAYVYAIDPRASREKGTVTVRLKLEPADHEGILVNMAAKVTFTQGREIELSALD</sequence>
<dbReference type="InterPro" id="IPR058647">
    <property type="entry name" value="BSH_CzcB-like"/>
</dbReference>
<evidence type="ECO:0000313" key="6">
    <source>
        <dbReference type="Proteomes" id="UP000238007"/>
    </source>
</evidence>
<accession>A0A2T0VXT6</accession>
<comment type="similarity">
    <text evidence="1">Belongs to the membrane fusion protein (MFP) (TC 8.A.1) family.</text>
</comment>
<keyword evidence="2" id="KW-0812">Transmembrane</keyword>
<dbReference type="Proteomes" id="UP000238007">
    <property type="component" value="Unassembled WGS sequence"/>
</dbReference>
<keyword evidence="6" id="KW-1185">Reference proteome</keyword>
<dbReference type="RefSeq" id="WP_106358313.1">
    <property type="nucleotide sequence ID" value="NZ_PVTP01000008.1"/>
</dbReference>
<evidence type="ECO:0000259" key="4">
    <source>
        <dbReference type="Pfam" id="PF25973"/>
    </source>
</evidence>
<feature type="domain" description="CusB-like beta-barrel" evidence="3">
    <location>
        <begin position="291"/>
        <end position="365"/>
    </location>
</feature>
<evidence type="ECO:0000256" key="2">
    <source>
        <dbReference type="SAM" id="Phobius"/>
    </source>
</evidence>
<dbReference type="PANTHER" id="PTHR30469">
    <property type="entry name" value="MULTIDRUG RESISTANCE PROTEIN MDTA"/>
    <property type="match status" value="1"/>
</dbReference>
<dbReference type="InterPro" id="IPR058792">
    <property type="entry name" value="Beta-barrel_RND_2"/>
</dbReference>
<evidence type="ECO:0000256" key="1">
    <source>
        <dbReference type="ARBA" id="ARBA00009477"/>
    </source>
</evidence>
<dbReference type="NCBIfam" id="TIGR01730">
    <property type="entry name" value="RND_mfp"/>
    <property type="match status" value="1"/>
</dbReference>
<feature type="transmembrane region" description="Helical" evidence="2">
    <location>
        <begin position="37"/>
        <end position="58"/>
    </location>
</feature>
<dbReference type="Gene3D" id="1.10.287.470">
    <property type="entry name" value="Helix hairpin bin"/>
    <property type="match status" value="1"/>
</dbReference>
<dbReference type="InterPro" id="IPR006143">
    <property type="entry name" value="RND_pump_MFP"/>
</dbReference>
<dbReference type="Pfam" id="PF25954">
    <property type="entry name" value="Beta-barrel_RND_2"/>
    <property type="match status" value="1"/>
</dbReference>
<dbReference type="Gene3D" id="2.40.30.170">
    <property type="match status" value="1"/>
</dbReference>
<evidence type="ECO:0000313" key="5">
    <source>
        <dbReference type="EMBL" id="PRY76670.1"/>
    </source>
</evidence>
<gene>
    <name evidence="5" type="ORF">CLV80_108134</name>
</gene>
<organism evidence="5 6">
    <name type="scientific">Yoonia maritima</name>
    <dbReference type="NCBI Taxonomy" id="1435347"/>
    <lineage>
        <taxon>Bacteria</taxon>
        <taxon>Pseudomonadati</taxon>
        <taxon>Pseudomonadota</taxon>
        <taxon>Alphaproteobacteria</taxon>
        <taxon>Rhodobacterales</taxon>
        <taxon>Paracoccaceae</taxon>
        <taxon>Yoonia</taxon>
    </lineage>
</organism>
<dbReference type="Gene3D" id="2.40.50.100">
    <property type="match status" value="1"/>
</dbReference>
<reference evidence="5 6" key="1">
    <citation type="submission" date="2018-03" db="EMBL/GenBank/DDBJ databases">
        <title>Genomic Encyclopedia of Archaeal and Bacterial Type Strains, Phase II (KMG-II): from individual species to whole genera.</title>
        <authorList>
            <person name="Goeker M."/>
        </authorList>
    </citation>
    <scope>NUCLEOTIDE SEQUENCE [LARGE SCALE GENOMIC DNA]</scope>
    <source>
        <strain evidence="5 6">DSM 101533</strain>
    </source>
</reference>
<dbReference type="SUPFAM" id="SSF111369">
    <property type="entry name" value="HlyD-like secretion proteins"/>
    <property type="match status" value="1"/>
</dbReference>
<evidence type="ECO:0000259" key="3">
    <source>
        <dbReference type="Pfam" id="PF25954"/>
    </source>
</evidence>
<name>A0A2T0VXT6_9RHOB</name>
<dbReference type="EMBL" id="PVTP01000008">
    <property type="protein sequence ID" value="PRY76670.1"/>
    <property type="molecule type" value="Genomic_DNA"/>
</dbReference>
<dbReference type="OrthoDB" id="9806939at2"/>
<dbReference type="Pfam" id="PF25973">
    <property type="entry name" value="BSH_CzcB"/>
    <property type="match status" value="1"/>
</dbReference>
<feature type="domain" description="CzcB-like barrel-sandwich hybrid" evidence="4">
    <location>
        <begin position="125"/>
        <end position="269"/>
    </location>
</feature>
<dbReference type="PANTHER" id="PTHR30469:SF15">
    <property type="entry name" value="HLYD FAMILY OF SECRETION PROTEINS"/>
    <property type="match status" value="1"/>
</dbReference>
<protein>
    <submittedName>
        <fullName evidence="5">RND family efflux transporter MFP subunit</fullName>
    </submittedName>
</protein>
<comment type="caution">
    <text evidence="5">The sequence shown here is derived from an EMBL/GenBank/DDBJ whole genome shotgun (WGS) entry which is preliminary data.</text>
</comment>